<evidence type="ECO:0000313" key="5">
    <source>
        <dbReference type="EMBL" id="JAC59130.1"/>
    </source>
</evidence>
<reference evidence="5" key="1">
    <citation type="journal article" date="2014" name="BMC Genomics">
        <title>Identification of the main venom protein components of Aphidius ervi, a parasitoid wasp of the aphid model Acyrthosiphon pisum.</title>
        <authorList>
            <person name="Colinet D."/>
            <person name="Anselme C."/>
            <person name="Deleury E."/>
            <person name="Mancini D."/>
            <person name="Poulain J."/>
            <person name="Azema-Dossat C."/>
            <person name="Belghazi M."/>
            <person name="Tares S."/>
            <person name="Pennacchio F."/>
            <person name="Poirie M."/>
            <person name="Gatti J.-L."/>
        </authorList>
    </citation>
    <scope>NUCLEOTIDE SEQUENCE</scope>
    <source>
        <strain evidence="5">FR</strain>
    </source>
</reference>
<dbReference type="EMBL" id="GBCU01000018">
    <property type="protein sequence ID" value="JAC59130.1"/>
    <property type="molecule type" value="mRNA"/>
</dbReference>
<dbReference type="PANTHER" id="PTHR11461:SF211">
    <property type="entry name" value="GH10112P-RELATED"/>
    <property type="match status" value="1"/>
</dbReference>
<comment type="similarity">
    <text evidence="1">Belongs to the serpin family.</text>
</comment>
<dbReference type="SUPFAM" id="SSF56574">
    <property type="entry name" value="Serpins"/>
    <property type="match status" value="1"/>
</dbReference>
<keyword evidence="3" id="KW-0722">Serine protease inhibitor</keyword>
<feature type="domain" description="Serpin" evidence="4">
    <location>
        <begin position="1"/>
        <end position="142"/>
    </location>
</feature>
<dbReference type="Gene3D" id="2.30.39.10">
    <property type="entry name" value="Alpha-1-antitrypsin, domain 1"/>
    <property type="match status" value="1"/>
</dbReference>
<accession>A0A034WY21</accession>
<name>A0A034WY21_APHER</name>
<dbReference type="PANTHER" id="PTHR11461">
    <property type="entry name" value="SERINE PROTEASE INHIBITOR, SERPIN"/>
    <property type="match status" value="1"/>
</dbReference>
<evidence type="ECO:0000256" key="1">
    <source>
        <dbReference type="ARBA" id="ARBA00009500"/>
    </source>
</evidence>
<protein>
    <submittedName>
        <fullName evidence="5">Venom serpin</fullName>
    </submittedName>
</protein>
<dbReference type="GO" id="GO:0005615">
    <property type="term" value="C:extracellular space"/>
    <property type="evidence" value="ECO:0007669"/>
    <property type="project" value="InterPro"/>
</dbReference>
<evidence type="ECO:0000259" key="4">
    <source>
        <dbReference type="Pfam" id="PF00079"/>
    </source>
</evidence>
<evidence type="ECO:0000256" key="2">
    <source>
        <dbReference type="ARBA" id="ARBA00022690"/>
    </source>
</evidence>
<evidence type="ECO:0000256" key="3">
    <source>
        <dbReference type="ARBA" id="ARBA00022900"/>
    </source>
</evidence>
<sequence length="144" mass="16640">FIIVPFQIEGLKHIEDNIGKLNLTNFVHNKYTSLIRLYLPKFKLETKIDLKRHLKKMGINRAFRTNANFKGISGNQNVFINKVVQKATIYVNKDGTDDDHEAKIYGVDHILLKYMTIKVDHPFLFVIATNNNILFTGRVTNPLL</sequence>
<dbReference type="InterPro" id="IPR023795">
    <property type="entry name" value="Serpin_CS"/>
</dbReference>
<dbReference type="InterPro" id="IPR042185">
    <property type="entry name" value="Serpin_sf_2"/>
</dbReference>
<dbReference type="GO" id="GO:0004867">
    <property type="term" value="F:serine-type endopeptidase inhibitor activity"/>
    <property type="evidence" value="ECO:0007669"/>
    <property type="project" value="UniProtKB-KW"/>
</dbReference>
<dbReference type="PROSITE" id="PS00284">
    <property type="entry name" value="SERPIN"/>
    <property type="match status" value="1"/>
</dbReference>
<dbReference type="Gene3D" id="3.30.497.10">
    <property type="entry name" value="Antithrombin, subunit I, domain 2"/>
    <property type="match status" value="1"/>
</dbReference>
<organism evidence="5">
    <name type="scientific">Aphidius ervi</name>
    <name type="common">Aphid parasite</name>
    <dbReference type="NCBI Taxonomy" id="37627"/>
    <lineage>
        <taxon>Eukaryota</taxon>
        <taxon>Metazoa</taxon>
        <taxon>Ecdysozoa</taxon>
        <taxon>Arthropoda</taxon>
        <taxon>Hexapoda</taxon>
        <taxon>Insecta</taxon>
        <taxon>Pterygota</taxon>
        <taxon>Neoptera</taxon>
        <taxon>Endopterygota</taxon>
        <taxon>Hymenoptera</taxon>
        <taxon>Apocrita</taxon>
        <taxon>Ichneumonoidea</taxon>
        <taxon>Braconidae</taxon>
        <taxon>Aphidiinae</taxon>
        <taxon>Aphidius</taxon>
    </lineage>
</organism>
<keyword evidence="2" id="KW-0646">Protease inhibitor</keyword>
<dbReference type="InterPro" id="IPR042178">
    <property type="entry name" value="Serpin_sf_1"/>
</dbReference>
<dbReference type="InterPro" id="IPR023796">
    <property type="entry name" value="Serpin_dom"/>
</dbReference>
<dbReference type="AlphaFoldDB" id="A0A034WY21"/>
<proteinExistence type="evidence at transcript level"/>
<dbReference type="Pfam" id="PF00079">
    <property type="entry name" value="Serpin"/>
    <property type="match status" value="1"/>
</dbReference>
<dbReference type="InterPro" id="IPR000215">
    <property type="entry name" value="Serpin_fam"/>
</dbReference>
<dbReference type="InterPro" id="IPR036186">
    <property type="entry name" value="Serpin_sf"/>
</dbReference>
<feature type="non-terminal residue" evidence="5">
    <location>
        <position position="1"/>
    </location>
</feature>